<dbReference type="InterPro" id="IPR041891">
    <property type="entry name" value="Alpha_CA_prokaryot-like"/>
</dbReference>
<dbReference type="InterPro" id="IPR023561">
    <property type="entry name" value="Carbonic_anhydrase_a-class"/>
</dbReference>
<dbReference type="PROSITE" id="PS00162">
    <property type="entry name" value="ALPHA_CA_1"/>
    <property type="match status" value="1"/>
</dbReference>
<evidence type="ECO:0000259" key="7">
    <source>
        <dbReference type="PROSITE" id="PS51144"/>
    </source>
</evidence>
<evidence type="ECO:0000256" key="5">
    <source>
        <dbReference type="ARBA" id="ARBA00023239"/>
    </source>
</evidence>
<comment type="cofactor">
    <cofactor evidence="1 6">
        <name>Zn(2+)</name>
        <dbReference type="ChEBI" id="CHEBI:29105"/>
    </cofactor>
</comment>
<keyword evidence="3 6" id="KW-0479">Metal-binding</keyword>
<dbReference type="Pfam" id="PF00194">
    <property type="entry name" value="Carb_anhydrase"/>
    <property type="match status" value="1"/>
</dbReference>
<keyword evidence="8" id="KW-1185">Reference proteome</keyword>
<evidence type="ECO:0000313" key="8">
    <source>
        <dbReference type="Proteomes" id="UP001515500"/>
    </source>
</evidence>
<organism evidence="8 9">
    <name type="scientific">Dioscorea cayennensis subsp. rotundata</name>
    <name type="common">White Guinea yam</name>
    <name type="synonym">Dioscorea rotundata</name>
    <dbReference type="NCBI Taxonomy" id="55577"/>
    <lineage>
        <taxon>Eukaryota</taxon>
        <taxon>Viridiplantae</taxon>
        <taxon>Streptophyta</taxon>
        <taxon>Embryophyta</taxon>
        <taxon>Tracheophyta</taxon>
        <taxon>Spermatophyta</taxon>
        <taxon>Magnoliopsida</taxon>
        <taxon>Liliopsida</taxon>
        <taxon>Dioscoreales</taxon>
        <taxon>Dioscoreaceae</taxon>
        <taxon>Dioscorea</taxon>
    </lineage>
</organism>
<reference evidence="9" key="1">
    <citation type="submission" date="2025-08" db="UniProtKB">
        <authorList>
            <consortium name="RefSeq"/>
        </authorList>
    </citation>
    <scope>IDENTIFICATION</scope>
</reference>
<comment type="catalytic activity">
    <reaction evidence="6">
        <text>hydrogencarbonate + H(+) = CO2 + H2O</text>
        <dbReference type="Rhea" id="RHEA:10748"/>
        <dbReference type="ChEBI" id="CHEBI:15377"/>
        <dbReference type="ChEBI" id="CHEBI:15378"/>
        <dbReference type="ChEBI" id="CHEBI:16526"/>
        <dbReference type="ChEBI" id="CHEBI:17544"/>
        <dbReference type="EC" id="4.2.1.1"/>
    </reaction>
</comment>
<keyword evidence="4 6" id="KW-0862">Zinc</keyword>
<protein>
    <recommendedName>
        <fullName evidence="2 6">Carbonic anhydrase</fullName>
        <ecNumber evidence="2 6">4.2.1.1</ecNumber>
    </recommendedName>
</protein>
<dbReference type="GeneID" id="120275565"/>
<dbReference type="PROSITE" id="PS51144">
    <property type="entry name" value="ALPHA_CA_2"/>
    <property type="match status" value="1"/>
</dbReference>
<name>A0AB40CGA0_DIOCR</name>
<keyword evidence="5 6" id="KW-0456">Lyase</keyword>
<sequence>MKLFVFLFMMLFTQVLTQGEKPNFWLCPPAIWECVIGNLNYNYIEGDPKGPENWWKLHDNWALCGKGQMQSPIDLSDEEKDPTLGNLKLNYMATNATLVNHGREVVLEWDGDAGYLKIDSTQYSLKQMYWHYPSEHQIDSTRYDLEAHMVHESKDGKKAVIANLYKIGASNQFLEKVINSLIN</sequence>
<dbReference type="Proteomes" id="UP001515500">
    <property type="component" value="Chromosome 14"/>
</dbReference>
<evidence type="ECO:0000256" key="2">
    <source>
        <dbReference type="ARBA" id="ARBA00012925"/>
    </source>
</evidence>
<proteinExistence type="inferred from homology"/>
<dbReference type="AlphaFoldDB" id="A0AB40CGA0"/>
<keyword evidence="6" id="KW-0732">Signal</keyword>
<dbReference type="GO" id="GO:0006730">
    <property type="term" value="P:one-carbon metabolic process"/>
    <property type="evidence" value="ECO:0007669"/>
    <property type="project" value="TreeGrafter"/>
</dbReference>
<evidence type="ECO:0000256" key="4">
    <source>
        <dbReference type="ARBA" id="ARBA00022833"/>
    </source>
</evidence>
<evidence type="ECO:0000256" key="1">
    <source>
        <dbReference type="ARBA" id="ARBA00001947"/>
    </source>
</evidence>
<dbReference type="Gene3D" id="3.10.200.10">
    <property type="entry name" value="Alpha carbonic anhydrase"/>
    <property type="match status" value="1"/>
</dbReference>
<dbReference type="CDD" id="cd03124">
    <property type="entry name" value="alpha_CA_prokaryotic_like"/>
    <property type="match status" value="1"/>
</dbReference>
<dbReference type="SUPFAM" id="SSF51069">
    <property type="entry name" value="Carbonic anhydrase"/>
    <property type="match status" value="1"/>
</dbReference>
<evidence type="ECO:0000313" key="9">
    <source>
        <dbReference type="RefSeq" id="XP_039138118.1"/>
    </source>
</evidence>
<dbReference type="GO" id="GO:0004089">
    <property type="term" value="F:carbonate dehydratase activity"/>
    <property type="evidence" value="ECO:0007669"/>
    <property type="project" value="UniProtKB-UniRule"/>
</dbReference>
<evidence type="ECO:0000256" key="3">
    <source>
        <dbReference type="ARBA" id="ARBA00022723"/>
    </source>
</evidence>
<dbReference type="InterPro" id="IPR036398">
    <property type="entry name" value="CA_dom_sf"/>
</dbReference>
<dbReference type="InterPro" id="IPR018338">
    <property type="entry name" value="Carbonic_anhydrase_a-class_CS"/>
</dbReference>
<comment type="function">
    <text evidence="6">Reversible hydration of carbon dioxide.</text>
</comment>
<dbReference type="EC" id="4.2.1.1" evidence="2 6"/>
<dbReference type="InterPro" id="IPR001148">
    <property type="entry name" value="CA_dom"/>
</dbReference>
<dbReference type="PANTHER" id="PTHR18952">
    <property type="entry name" value="CARBONIC ANHYDRASE"/>
    <property type="match status" value="1"/>
</dbReference>
<accession>A0AB40CGA0</accession>
<dbReference type="SMART" id="SM01057">
    <property type="entry name" value="Carb_anhydrase"/>
    <property type="match status" value="1"/>
</dbReference>
<feature type="domain" description="Alpha-carbonic anhydrase" evidence="7">
    <location>
        <begin position="39"/>
        <end position="183"/>
    </location>
</feature>
<dbReference type="PANTHER" id="PTHR18952:SF208">
    <property type="entry name" value="CARBONIC ANHYDRASE XA-RELATED"/>
    <property type="match status" value="1"/>
</dbReference>
<evidence type="ECO:0000256" key="6">
    <source>
        <dbReference type="RuleBase" id="RU367011"/>
    </source>
</evidence>
<feature type="signal peptide" evidence="6">
    <location>
        <begin position="1"/>
        <end position="19"/>
    </location>
</feature>
<feature type="chain" id="PRO_5044044786" description="Carbonic anhydrase" evidence="6">
    <location>
        <begin position="20"/>
        <end position="183"/>
    </location>
</feature>
<dbReference type="RefSeq" id="XP_039138118.1">
    <property type="nucleotide sequence ID" value="XM_039282184.1"/>
</dbReference>
<dbReference type="GO" id="GO:0008270">
    <property type="term" value="F:zinc ion binding"/>
    <property type="evidence" value="ECO:0007669"/>
    <property type="project" value="UniProtKB-UniRule"/>
</dbReference>
<gene>
    <name evidence="9" type="primary">LOC120275565</name>
</gene>
<comment type="similarity">
    <text evidence="6">Belongs to the alpha-carbonic anhydrase family.</text>
</comment>